<name>A0ABV9G7E3_9ACTN</name>
<evidence type="ECO:0000313" key="1">
    <source>
        <dbReference type="EMBL" id="MFC4609083.1"/>
    </source>
</evidence>
<dbReference type="RefSeq" id="WP_381195398.1">
    <property type="nucleotide sequence ID" value="NZ_JBHSFE010000011.1"/>
</dbReference>
<reference evidence="2" key="1">
    <citation type="journal article" date="2019" name="Int. J. Syst. Evol. Microbiol.">
        <title>The Global Catalogue of Microorganisms (GCM) 10K type strain sequencing project: providing services to taxonomists for standard genome sequencing and annotation.</title>
        <authorList>
            <consortium name="The Broad Institute Genomics Platform"/>
            <consortium name="The Broad Institute Genome Sequencing Center for Infectious Disease"/>
            <person name="Wu L."/>
            <person name="Ma J."/>
        </authorList>
    </citation>
    <scope>NUCLEOTIDE SEQUENCE [LARGE SCALE GENOMIC DNA]</scope>
    <source>
        <strain evidence="2">CGMCC 4.7139</strain>
    </source>
</reference>
<protein>
    <submittedName>
        <fullName evidence="1">Uncharacterized protein</fullName>
    </submittedName>
</protein>
<dbReference type="Proteomes" id="UP001595993">
    <property type="component" value="Unassembled WGS sequence"/>
</dbReference>
<accession>A0ABV9G7E3</accession>
<gene>
    <name evidence="1" type="ORF">ACFO9E_14850</name>
</gene>
<proteinExistence type="predicted"/>
<dbReference type="EMBL" id="JBHSFE010000011">
    <property type="protein sequence ID" value="MFC4609083.1"/>
    <property type="molecule type" value="Genomic_DNA"/>
</dbReference>
<keyword evidence="2" id="KW-1185">Reference proteome</keyword>
<evidence type="ECO:0000313" key="2">
    <source>
        <dbReference type="Proteomes" id="UP001595993"/>
    </source>
</evidence>
<sequence length="147" mass="15575">MKFSVRPGQGDPSGFDLGDMVWTGDFGDVSSVGHIPDQGMMIYPSVTLLLDGLAALLNGRDRTLNFIGADTSFGIVFRRSNKGVSVSSRNKLIARANQGELAQALLLAAEDLAASSLVQLPETDAARTDYLAALNDFRALAKRSATG</sequence>
<organism evidence="1 2">
    <name type="scientific">Streptomyces maoxianensis</name>
    <dbReference type="NCBI Taxonomy" id="1459942"/>
    <lineage>
        <taxon>Bacteria</taxon>
        <taxon>Bacillati</taxon>
        <taxon>Actinomycetota</taxon>
        <taxon>Actinomycetes</taxon>
        <taxon>Kitasatosporales</taxon>
        <taxon>Streptomycetaceae</taxon>
        <taxon>Streptomyces</taxon>
    </lineage>
</organism>
<comment type="caution">
    <text evidence="1">The sequence shown here is derived from an EMBL/GenBank/DDBJ whole genome shotgun (WGS) entry which is preliminary data.</text>
</comment>